<sequence>MMRHQLLNLVRAASPVVRSSSSAISLVRPTVQSAFWKSTAFYTTSTAPATTGPALSTIEHLTSESRDTGKHIFSRKTFLIDYYTNLNRTNDIVLYVHHNNLTKTENKKYRADLLKAGAKLTYIRNSIYGVYLRNEHETDPADRAASERNKNIVHPITPLLNGPTAVISIPECDPAVVAQVLKVLKQANEKMILIGAKVEQQLLDIDAVGSFKDLPGKPELQARLLATMRQLAGGGLVQTLSTPSQILYLTGAQLAKGEEEEQN</sequence>
<evidence type="ECO:0000256" key="1">
    <source>
        <dbReference type="ARBA" id="ARBA00008889"/>
    </source>
</evidence>
<accession>A0ABP0EJX6</accession>
<dbReference type="Gene3D" id="3.30.70.1730">
    <property type="match status" value="1"/>
</dbReference>
<dbReference type="PANTHER" id="PTHR11560">
    <property type="entry name" value="39S RIBOSOMAL PROTEIN L10, MITOCHONDRIAL"/>
    <property type="match status" value="1"/>
</dbReference>
<protein>
    <submittedName>
        <fullName evidence="2">54S ribosomal protein L11, mitochondrial</fullName>
    </submittedName>
</protein>
<evidence type="ECO:0000313" key="3">
    <source>
        <dbReference type="Proteomes" id="UP001497600"/>
    </source>
</evidence>
<keyword evidence="2" id="KW-0689">Ribosomal protein</keyword>
<gene>
    <name evidence="2" type="primary">MRPL11</name>
    <name evidence="2" type="ORF">CAAN4_G17876</name>
</gene>
<comment type="similarity">
    <text evidence="1">Belongs to the universal ribosomal protein uL10 family.</text>
</comment>
<proteinExistence type="inferred from homology"/>
<dbReference type="SUPFAM" id="SSF160369">
    <property type="entry name" value="Ribosomal protein L10-like"/>
    <property type="match status" value="1"/>
</dbReference>
<keyword evidence="3" id="KW-1185">Reference proteome</keyword>
<evidence type="ECO:0000313" key="2">
    <source>
        <dbReference type="EMBL" id="CAK7919396.1"/>
    </source>
</evidence>
<organism evidence="2 3">
    <name type="scientific">[Candida] anglica</name>
    <dbReference type="NCBI Taxonomy" id="148631"/>
    <lineage>
        <taxon>Eukaryota</taxon>
        <taxon>Fungi</taxon>
        <taxon>Dikarya</taxon>
        <taxon>Ascomycota</taxon>
        <taxon>Saccharomycotina</taxon>
        <taxon>Pichiomycetes</taxon>
        <taxon>Debaryomycetaceae</taxon>
        <taxon>Kurtzmaniella</taxon>
    </lineage>
</organism>
<dbReference type="InterPro" id="IPR043141">
    <property type="entry name" value="Ribosomal_uL10-like_sf"/>
</dbReference>
<dbReference type="InterPro" id="IPR047865">
    <property type="entry name" value="Ribosomal_uL10_bac_type"/>
</dbReference>
<keyword evidence="2" id="KW-0687">Ribonucleoprotein</keyword>
<name>A0ABP0EJX6_9ASCO</name>
<dbReference type="Proteomes" id="UP001497600">
    <property type="component" value="Chromosome G"/>
</dbReference>
<reference evidence="2 3" key="1">
    <citation type="submission" date="2024-01" db="EMBL/GenBank/DDBJ databases">
        <authorList>
            <consortium name="Genoscope - CEA"/>
            <person name="William W."/>
        </authorList>
    </citation>
    <scope>NUCLEOTIDE SEQUENCE [LARGE SCALE GENOMIC DNA]</scope>
    <source>
        <strain evidence="2 3">29B2s-10</strain>
    </source>
</reference>
<dbReference type="EMBL" id="OZ004259">
    <property type="protein sequence ID" value="CAK7919396.1"/>
    <property type="molecule type" value="Genomic_DNA"/>
</dbReference>
<dbReference type="GO" id="GO:0005840">
    <property type="term" value="C:ribosome"/>
    <property type="evidence" value="ECO:0007669"/>
    <property type="project" value="UniProtKB-KW"/>
</dbReference>